<keyword evidence="2" id="KW-1185">Reference proteome</keyword>
<sequence length="159" mass="17531">MGTESLLARNTRVNNRAIHDRKWFLLLDSMTCDPSCKSKIGAEVAKESVRNEKITKKSLEAKSSAYAYALKTDVRTHCYDLGVTSKLEPDPMLTLCPGYGLGCADDLSHRSLRATDGRNGVSLEVDATNPYRFLSTPTSASDQVVPVTSGYRFHEERGV</sequence>
<proteinExistence type="predicted"/>
<evidence type="ECO:0000313" key="2">
    <source>
        <dbReference type="Proteomes" id="UP001341840"/>
    </source>
</evidence>
<name>A0ABU6RY71_9FABA</name>
<accession>A0ABU6RY71</accession>
<organism evidence="1 2">
    <name type="scientific">Stylosanthes scabra</name>
    <dbReference type="NCBI Taxonomy" id="79078"/>
    <lineage>
        <taxon>Eukaryota</taxon>
        <taxon>Viridiplantae</taxon>
        <taxon>Streptophyta</taxon>
        <taxon>Embryophyta</taxon>
        <taxon>Tracheophyta</taxon>
        <taxon>Spermatophyta</taxon>
        <taxon>Magnoliopsida</taxon>
        <taxon>eudicotyledons</taxon>
        <taxon>Gunneridae</taxon>
        <taxon>Pentapetalae</taxon>
        <taxon>rosids</taxon>
        <taxon>fabids</taxon>
        <taxon>Fabales</taxon>
        <taxon>Fabaceae</taxon>
        <taxon>Papilionoideae</taxon>
        <taxon>50 kb inversion clade</taxon>
        <taxon>dalbergioids sensu lato</taxon>
        <taxon>Dalbergieae</taxon>
        <taxon>Pterocarpus clade</taxon>
        <taxon>Stylosanthes</taxon>
    </lineage>
</organism>
<protein>
    <submittedName>
        <fullName evidence="1">Uncharacterized protein</fullName>
    </submittedName>
</protein>
<dbReference type="EMBL" id="JASCZI010033287">
    <property type="protein sequence ID" value="MED6128848.1"/>
    <property type="molecule type" value="Genomic_DNA"/>
</dbReference>
<reference evidence="1 2" key="1">
    <citation type="journal article" date="2023" name="Plants (Basel)">
        <title>Bridging the Gap: Combining Genomics and Transcriptomics Approaches to Understand Stylosanthes scabra, an Orphan Legume from the Brazilian Caatinga.</title>
        <authorList>
            <person name="Ferreira-Neto J.R.C."/>
            <person name="da Silva M.D."/>
            <person name="Binneck E."/>
            <person name="de Melo N.F."/>
            <person name="da Silva R.H."/>
            <person name="de Melo A.L.T.M."/>
            <person name="Pandolfi V."/>
            <person name="Bustamante F.O."/>
            <person name="Brasileiro-Vidal A.C."/>
            <person name="Benko-Iseppon A.M."/>
        </authorList>
    </citation>
    <scope>NUCLEOTIDE SEQUENCE [LARGE SCALE GENOMIC DNA]</scope>
    <source>
        <tissue evidence="1">Leaves</tissue>
    </source>
</reference>
<dbReference type="Proteomes" id="UP001341840">
    <property type="component" value="Unassembled WGS sequence"/>
</dbReference>
<comment type="caution">
    <text evidence="1">The sequence shown here is derived from an EMBL/GenBank/DDBJ whole genome shotgun (WGS) entry which is preliminary data.</text>
</comment>
<gene>
    <name evidence="1" type="ORF">PIB30_102038</name>
</gene>
<evidence type="ECO:0000313" key="1">
    <source>
        <dbReference type="EMBL" id="MED6128848.1"/>
    </source>
</evidence>